<dbReference type="PANTHER" id="PTHR30151:SF20">
    <property type="entry name" value="ABC TRANSPORTER PERMEASE PROTEIN HI_0355-RELATED"/>
    <property type="match status" value="1"/>
</dbReference>
<dbReference type="CDD" id="cd06261">
    <property type="entry name" value="TM_PBP2"/>
    <property type="match status" value="1"/>
</dbReference>
<evidence type="ECO:0000256" key="4">
    <source>
        <dbReference type="ARBA" id="ARBA00022692"/>
    </source>
</evidence>
<feature type="transmembrane region" description="Helical" evidence="7">
    <location>
        <begin position="116"/>
        <end position="139"/>
    </location>
</feature>
<protein>
    <submittedName>
        <fullName evidence="9">ABC transporter permease</fullName>
    </submittedName>
</protein>
<dbReference type="Pfam" id="PF00528">
    <property type="entry name" value="BPD_transp_1"/>
    <property type="match status" value="1"/>
</dbReference>
<dbReference type="EMBL" id="BSOP01000020">
    <property type="protein sequence ID" value="GLR51705.1"/>
    <property type="molecule type" value="Genomic_DNA"/>
</dbReference>
<comment type="caution">
    <text evidence="9">The sequence shown here is derived from an EMBL/GenBank/DDBJ whole genome shotgun (WGS) entry which is preliminary data.</text>
</comment>
<keyword evidence="10" id="KW-1185">Reference proteome</keyword>
<dbReference type="PROSITE" id="PS50928">
    <property type="entry name" value="ABC_TM1"/>
    <property type="match status" value="1"/>
</dbReference>
<feature type="domain" description="ABC transmembrane type-1" evidence="8">
    <location>
        <begin position="50"/>
        <end position="230"/>
    </location>
</feature>
<keyword evidence="2 7" id="KW-0813">Transport</keyword>
<dbReference type="Gene3D" id="1.10.3720.10">
    <property type="entry name" value="MetI-like"/>
    <property type="match status" value="1"/>
</dbReference>
<keyword evidence="6 7" id="KW-0472">Membrane</keyword>
<feature type="transmembrane region" description="Helical" evidence="7">
    <location>
        <begin position="210"/>
        <end position="233"/>
    </location>
</feature>
<reference evidence="10" key="1">
    <citation type="journal article" date="2019" name="Int. J. Syst. Evol. Microbiol.">
        <title>The Global Catalogue of Microorganisms (GCM) 10K type strain sequencing project: providing services to taxonomists for standard genome sequencing and annotation.</title>
        <authorList>
            <consortium name="The Broad Institute Genomics Platform"/>
            <consortium name="The Broad Institute Genome Sequencing Center for Infectious Disease"/>
            <person name="Wu L."/>
            <person name="Ma J."/>
        </authorList>
    </citation>
    <scope>NUCLEOTIDE SEQUENCE [LARGE SCALE GENOMIC DNA]</scope>
    <source>
        <strain evidence="10">NBRC 102122</strain>
    </source>
</reference>
<evidence type="ECO:0000256" key="2">
    <source>
        <dbReference type="ARBA" id="ARBA00022448"/>
    </source>
</evidence>
<accession>A0ABQ5ZI25</accession>
<evidence type="ECO:0000256" key="3">
    <source>
        <dbReference type="ARBA" id="ARBA00022475"/>
    </source>
</evidence>
<keyword evidence="5 7" id="KW-1133">Transmembrane helix</keyword>
<name>A0ABQ5ZI25_9HYPH</name>
<keyword evidence="3" id="KW-1003">Cell membrane</keyword>
<evidence type="ECO:0000256" key="6">
    <source>
        <dbReference type="ARBA" id="ARBA00023136"/>
    </source>
</evidence>
<comment type="subcellular location">
    <subcellularLocation>
        <location evidence="1 7">Cell membrane</location>
        <topology evidence="1 7">Multi-pass membrane protein</topology>
    </subcellularLocation>
</comment>
<evidence type="ECO:0000256" key="1">
    <source>
        <dbReference type="ARBA" id="ARBA00004651"/>
    </source>
</evidence>
<dbReference type="Proteomes" id="UP001156702">
    <property type="component" value="Unassembled WGS sequence"/>
</dbReference>
<proteinExistence type="inferred from homology"/>
<evidence type="ECO:0000256" key="7">
    <source>
        <dbReference type="RuleBase" id="RU363032"/>
    </source>
</evidence>
<feature type="transmembrane region" description="Helical" evidence="7">
    <location>
        <begin position="160"/>
        <end position="190"/>
    </location>
</feature>
<evidence type="ECO:0000259" key="8">
    <source>
        <dbReference type="PROSITE" id="PS50928"/>
    </source>
</evidence>
<dbReference type="InterPro" id="IPR035906">
    <property type="entry name" value="MetI-like_sf"/>
</dbReference>
<comment type="similarity">
    <text evidence="7">Belongs to the binding-protein-dependent transport system permease family.</text>
</comment>
<organism evidence="9 10">
    <name type="scientific">Shinella yambaruensis</name>
    <dbReference type="NCBI Taxonomy" id="415996"/>
    <lineage>
        <taxon>Bacteria</taxon>
        <taxon>Pseudomonadati</taxon>
        <taxon>Pseudomonadota</taxon>
        <taxon>Alphaproteobacteria</taxon>
        <taxon>Hyphomicrobiales</taxon>
        <taxon>Rhizobiaceae</taxon>
        <taxon>Shinella</taxon>
    </lineage>
</organism>
<evidence type="ECO:0000313" key="9">
    <source>
        <dbReference type="EMBL" id="GLR51705.1"/>
    </source>
</evidence>
<dbReference type="InterPro" id="IPR000515">
    <property type="entry name" value="MetI-like"/>
</dbReference>
<feature type="transmembrane region" description="Helical" evidence="7">
    <location>
        <begin position="88"/>
        <end position="110"/>
    </location>
</feature>
<gene>
    <name evidence="9" type="ORF">GCM10007923_29150</name>
</gene>
<dbReference type="PANTHER" id="PTHR30151">
    <property type="entry name" value="ALKANE SULFONATE ABC TRANSPORTER-RELATED, MEMBRANE SUBUNIT"/>
    <property type="match status" value="1"/>
</dbReference>
<dbReference type="SUPFAM" id="SSF161098">
    <property type="entry name" value="MetI-like"/>
    <property type="match status" value="1"/>
</dbReference>
<sequence>MVYPLLSLIVIIVLWQVVVSVAKPAPYLLPSPGSVASTLISQFPMLIYHSGITAFETLIAFLLSIVIALPLAVLIARFRWFEDAVYPLLVTSQAVPKVALAPLILVWLGFGLHTNIVVGVLMAFFPVVISGVVGLKSVPQDMIFLGRTMGLSQAQMFRKIYLPHALPSLFGGLKVCVTLAVVGAVVGEFVGSDRGLGYLILLSSGQLQTALMFAALILLVLIGVVSFAIVQFVEARVMPWHRSQRSDGH</sequence>
<feature type="transmembrane region" description="Helical" evidence="7">
    <location>
        <begin position="46"/>
        <end position="76"/>
    </location>
</feature>
<evidence type="ECO:0000256" key="5">
    <source>
        <dbReference type="ARBA" id="ARBA00022989"/>
    </source>
</evidence>
<keyword evidence="4 7" id="KW-0812">Transmembrane</keyword>
<evidence type="ECO:0000313" key="10">
    <source>
        <dbReference type="Proteomes" id="UP001156702"/>
    </source>
</evidence>